<accession>A0A109BN78</accession>
<keyword evidence="3" id="KW-1185">Reference proteome</keyword>
<reference evidence="2 3" key="1">
    <citation type="submission" date="2015-10" db="EMBL/GenBank/DDBJ databases">
        <title>Transcriptomic analysis of a linuron degrading triple-species bacterial consortium.</title>
        <authorList>
            <person name="Albers P."/>
        </authorList>
    </citation>
    <scope>NUCLEOTIDE SEQUENCE [LARGE SCALE GENOMIC DNA]</scope>
    <source>
        <strain evidence="2 3">WDL6</strain>
    </source>
</reference>
<dbReference type="InterPro" id="IPR050678">
    <property type="entry name" value="DNA_Partitioning_ATPase"/>
</dbReference>
<dbReference type="CDD" id="cd02042">
    <property type="entry name" value="ParAB_family"/>
    <property type="match status" value="1"/>
</dbReference>
<dbReference type="PANTHER" id="PTHR13696">
    <property type="entry name" value="P-LOOP CONTAINING NUCLEOSIDE TRIPHOSPHATE HYDROLASE"/>
    <property type="match status" value="1"/>
</dbReference>
<dbReference type="EMBL" id="LMTR01000015">
    <property type="protein sequence ID" value="KWT71933.1"/>
    <property type="molecule type" value="Genomic_DNA"/>
</dbReference>
<organism evidence="2 3">
    <name type="scientific">Hyphomicrobium sulfonivorans</name>
    <dbReference type="NCBI Taxonomy" id="121290"/>
    <lineage>
        <taxon>Bacteria</taxon>
        <taxon>Pseudomonadati</taxon>
        <taxon>Pseudomonadota</taxon>
        <taxon>Alphaproteobacteria</taxon>
        <taxon>Hyphomicrobiales</taxon>
        <taxon>Hyphomicrobiaceae</taxon>
        <taxon>Hyphomicrobium</taxon>
    </lineage>
</organism>
<feature type="domain" description="CobQ/CobB/MinD/ParA nucleotide binding" evidence="1">
    <location>
        <begin position="5"/>
        <end position="177"/>
    </location>
</feature>
<evidence type="ECO:0000313" key="2">
    <source>
        <dbReference type="EMBL" id="KWT71933.1"/>
    </source>
</evidence>
<dbReference type="AlphaFoldDB" id="A0A109BN78"/>
<dbReference type="Pfam" id="PF01656">
    <property type="entry name" value="CbiA"/>
    <property type="match status" value="1"/>
</dbReference>
<dbReference type="Gene3D" id="3.40.50.300">
    <property type="entry name" value="P-loop containing nucleotide triphosphate hydrolases"/>
    <property type="match status" value="1"/>
</dbReference>
<dbReference type="InterPro" id="IPR002586">
    <property type="entry name" value="CobQ/CobB/MinD/ParA_Nub-bd_dom"/>
</dbReference>
<dbReference type="PANTHER" id="PTHR13696:SF99">
    <property type="entry name" value="COBYRINIC ACID AC-DIAMIDE SYNTHASE"/>
    <property type="match status" value="1"/>
</dbReference>
<dbReference type="Proteomes" id="UP000059074">
    <property type="component" value="Unassembled WGS sequence"/>
</dbReference>
<evidence type="ECO:0000259" key="1">
    <source>
        <dbReference type="Pfam" id="PF01656"/>
    </source>
</evidence>
<proteinExistence type="predicted"/>
<comment type="caution">
    <text evidence="2">The sequence shown here is derived from an EMBL/GenBank/DDBJ whole genome shotgun (WGS) entry which is preliminary data.</text>
</comment>
<name>A0A109BN78_HYPSL</name>
<evidence type="ECO:0000313" key="3">
    <source>
        <dbReference type="Proteomes" id="UP000059074"/>
    </source>
</evidence>
<dbReference type="STRING" id="121290.APY04_0216"/>
<gene>
    <name evidence="2" type="ORF">APY04_0216</name>
</gene>
<sequence length="244" mass="25949">MTVVVAFLSRKGGVGKSTMARALCAVAARKGLKTKLADLDPAQRTASRWQRLRDRNLVLPSISVAAFDNADSAVATSSDADLLIIDGPGQNLELTAEIASVAHTVVQPCGACFDDLQPAMELFYNLANAGVPKARLQIALSRLSEPDEETAARAYVDVAGFSVLPGAIMDHARYREAHNRGLAFIEIPGEDLTASAGHLLGALLTRVLDKHRLLQAAATATRENTPVLKYPAPFAPPPPQPAYC</sequence>
<dbReference type="InterPro" id="IPR027417">
    <property type="entry name" value="P-loop_NTPase"/>
</dbReference>
<protein>
    <recommendedName>
        <fullName evidence="1">CobQ/CobB/MinD/ParA nucleotide binding domain-containing protein</fullName>
    </recommendedName>
</protein>
<dbReference type="PATRIC" id="fig|121290.4.peg.2863"/>
<dbReference type="SUPFAM" id="SSF52540">
    <property type="entry name" value="P-loop containing nucleoside triphosphate hydrolases"/>
    <property type="match status" value="1"/>
</dbReference>
<dbReference type="RefSeq" id="WP_068459021.1">
    <property type="nucleotide sequence ID" value="NZ_LMTR01000015.1"/>
</dbReference>